<dbReference type="EMBL" id="FUWZ01000008">
    <property type="protein sequence ID" value="SKA47113.1"/>
    <property type="molecule type" value="Genomic_DNA"/>
</dbReference>
<organism evidence="1 2">
    <name type="scientific">Chitinophaga eiseniae</name>
    <dbReference type="NCBI Taxonomy" id="634771"/>
    <lineage>
        <taxon>Bacteria</taxon>
        <taxon>Pseudomonadati</taxon>
        <taxon>Bacteroidota</taxon>
        <taxon>Chitinophagia</taxon>
        <taxon>Chitinophagales</taxon>
        <taxon>Chitinophagaceae</taxon>
        <taxon>Chitinophaga</taxon>
    </lineage>
</organism>
<name>A0A1T4U373_9BACT</name>
<accession>A0A1T4U373</accession>
<proteinExistence type="predicted"/>
<gene>
    <name evidence="1" type="ORF">SAMN04488128_108104</name>
</gene>
<evidence type="ECO:0000313" key="2">
    <source>
        <dbReference type="Proteomes" id="UP000190367"/>
    </source>
</evidence>
<reference evidence="2" key="1">
    <citation type="submission" date="2017-02" db="EMBL/GenBank/DDBJ databases">
        <authorList>
            <person name="Varghese N."/>
            <person name="Submissions S."/>
        </authorList>
    </citation>
    <scope>NUCLEOTIDE SEQUENCE [LARGE SCALE GENOMIC DNA]</scope>
    <source>
        <strain evidence="2">DSM 22224</strain>
    </source>
</reference>
<evidence type="ECO:0000313" key="1">
    <source>
        <dbReference type="EMBL" id="SKA47113.1"/>
    </source>
</evidence>
<dbReference type="STRING" id="634771.SAMN04488128_108104"/>
<dbReference type="AlphaFoldDB" id="A0A1T4U373"/>
<protein>
    <submittedName>
        <fullName evidence="1">Uncharacterized protein</fullName>
    </submittedName>
</protein>
<dbReference type="Proteomes" id="UP000190367">
    <property type="component" value="Unassembled WGS sequence"/>
</dbReference>
<sequence length="50" mass="5566">MQRSATGENPPFTDNTLPPARVLFSIPPGWYCFAKQIKRHEHPGTGSNVN</sequence>
<keyword evidence="2" id="KW-1185">Reference proteome</keyword>